<dbReference type="OrthoDB" id="10282075at2759"/>
<evidence type="ECO:0000313" key="3">
    <source>
        <dbReference type="Proteomes" id="UP000076842"/>
    </source>
</evidence>
<dbReference type="Gene3D" id="3.40.630.30">
    <property type="match status" value="1"/>
</dbReference>
<dbReference type="SUPFAM" id="SSF55729">
    <property type="entry name" value="Acyl-CoA N-acyltransferases (Nat)"/>
    <property type="match status" value="1"/>
</dbReference>
<sequence>MSNPLAATPPAGIAVRPARTEDVPGMLLVSNSSQQWLIAQGLASAAEQPPITPDRMGWFTKKAEQDTDWSTNTGRIFVAQIGGLVVGWCMATLAWPPHLPDVDLNQLYLSAIYVHQDYMKQGVARALIGFLKTEAAKQHVELIRAECKRIGKLVEYHELWGFQPVEYTGFAPDYEEKMQLFHMDLRPEDERD</sequence>
<dbReference type="InterPro" id="IPR016181">
    <property type="entry name" value="Acyl_CoA_acyltransferase"/>
</dbReference>
<dbReference type="PROSITE" id="PS51186">
    <property type="entry name" value="GNAT"/>
    <property type="match status" value="1"/>
</dbReference>
<dbReference type="Pfam" id="PF00583">
    <property type="entry name" value="Acetyltransf_1"/>
    <property type="match status" value="1"/>
</dbReference>
<gene>
    <name evidence="2" type="ORF">CALCODRAFT_495996</name>
</gene>
<dbReference type="AlphaFoldDB" id="A0A165G4X4"/>
<accession>A0A165G4X4</accession>
<evidence type="ECO:0000259" key="1">
    <source>
        <dbReference type="PROSITE" id="PS51186"/>
    </source>
</evidence>
<organism evidence="2 3">
    <name type="scientific">Calocera cornea HHB12733</name>
    <dbReference type="NCBI Taxonomy" id="1353952"/>
    <lineage>
        <taxon>Eukaryota</taxon>
        <taxon>Fungi</taxon>
        <taxon>Dikarya</taxon>
        <taxon>Basidiomycota</taxon>
        <taxon>Agaricomycotina</taxon>
        <taxon>Dacrymycetes</taxon>
        <taxon>Dacrymycetales</taxon>
        <taxon>Dacrymycetaceae</taxon>
        <taxon>Calocera</taxon>
    </lineage>
</organism>
<dbReference type="InParanoid" id="A0A165G4X4"/>
<dbReference type="InterPro" id="IPR000182">
    <property type="entry name" value="GNAT_dom"/>
</dbReference>
<keyword evidence="2" id="KW-0808">Transferase</keyword>
<reference evidence="2 3" key="1">
    <citation type="journal article" date="2016" name="Mol. Biol. Evol.">
        <title>Comparative Genomics of Early-Diverging Mushroom-Forming Fungi Provides Insights into the Origins of Lignocellulose Decay Capabilities.</title>
        <authorList>
            <person name="Nagy L.G."/>
            <person name="Riley R."/>
            <person name="Tritt A."/>
            <person name="Adam C."/>
            <person name="Daum C."/>
            <person name="Floudas D."/>
            <person name="Sun H."/>
            <person name="Yadav J.S."/>
            <person name="Pangilinan J."/>
            <person name="Larsson K.H."/>
            <person name="Matsuura K."/>
            <person name="Barry K."/>
            <person name="Labutti K."/>
            <person name="Kuo R."/>
            <person name="Ohm R.A."/>
            <person name="Bhattacharya S.S."/>
            <person name="Shirouzu T."/>
            <person name="Yoshinaga Y."/>
            <person name="Martin F.M."/>
            <person name="Grigoriev I.V."/>
            <person name="Hibbett D.S."/>
        </authorList>
    </citation>
    <scope>NUCLEOTIDE SEQUENCE [LARGE SCALE GENOMIC DNA]</scope>
    <source>
        <strain evidence="2 3">HHB12733</strain>
    </source>
</reference>
<protein>
    <submittedName>
        <fullName evidence="2">Acyl-CoA N-acyltransferase</fullName>
    </submittedName>
</protein>
<evidence type="ECO:0000313" key="2">
    <source>
        <dbReference type="EMBL" id="KZT57600.1"/>
    </source>
</evidence>
<dbReference type="Proteomes" id="UP000076842">
    <property type="component" value="Unassembled WGS sequence"/>
</dbReference>
<dbReference type="GO" id="GO:0016747">
    <property type="term" value="F:acyltransferase activity, transferring groups other than amino-acyl groups"/>
    <property type="evidence" value="ECO:0007669"/>
    <property type="project" value="InterPro"/>
</dbReference>
<keyword evidence="2" id="KW-0012">Acyltransferase</keyword>
<dbReference type="EMBL" id="KV423961">
    <property type="protein sequence ID" value="KZT57600.1"/>
    <property type="molecule type" value="Genomic_DNA"/>
</dbReference>
<dbReference type="CDD" id="cd04301">
    <property type="entry name" value="NAT_SF"/>
    <property type="match status" value="1"/>
</dbReference>
<feature type="domain" description="N-acetyltransferase" evidence="1">
    <location>
        <begin position="13"/>
        <end position="186"/>
    </location>
</feature>
<name>A0A165G4X4_9BASI</name>
<proteinExistence type="predicted"/>
<keyword evidence="3" id="KW-1185">Reference proteome</keyword>